<organism evidence="1 2">
    <name type="scientific">Agromyces marinus</name>
    <dbReference type="NCBI Taxonomy" id="1389020"/>
    <lineage>
        <taxon>Bacteria</taxon>
        <taxon>Bacillati</taxon>
        <taxon>Actinomycetota</taxon>
        <taxon>Actinomycetes</taxon>
        <taxon>Micrococcales</taxon>
        <taxon>Microbacteriaceae</taxon>
        <taxon>Agromyces</taxon>
    </lineage>
</organism>
<dbReference type="Gene3D" id="3.40.50.11190">
    <property type="match status" value="1"/>
</dbReference>
<name>A0ABM8GZ15_9MICO</name>
<dbReference type="Gene3D" id="3.40.50.2000">
    <property type="entry name" value="Glycogen Phosphorylase B"/>
    <property type="match status" value="1"/>
</dbReference>
<evidence type="ECO:0000313" key="1">
    <source>
        <dbReference type="EMBL" id="BDZ53743.1"/>
    </source>
</evidence>
<dbReference type="EMBL" id="AP027734">
    <property type="protein sequence ID" value="BDZ53743.1"/>
    <property type="molecule type" value="Genomic_DNA"/>
</dbReference>
<protein>
    <recommendedName>
        <fullName evidence="3">UDP-2,4-diacetamido-2,4,6-trideoxy-beta-L-altropyranose hydrolase</fullName>
    </recommendedName>
</protein>
<dbReference type="PANTHER" id="PTHR42866:SF1">
    <property type="entry name" value="SPORE COAT POLYSACCHARIDE BIOSYNTHESIS PROTEIN SPSF"/>
    <property type="match status" value="1"/>
</dbReference>
<keyword evidence="2" id="KW-1185">Reference proteome</keyword>
<dbReference type="Pfam" id="PF02348">
    <property type="entry name" value="CTP_transf_3"/>
    <property type="match status" value="1"/>
</dbReference>
<evidence type="ECO:0000313" key="2">
    <source>
        <dbReference type="Proteomes" id="UP001321477"/>
    </source>
</evidence>
<dbReference type="SUPFAM" id="SSF53756">
    <property type="entry name" value="UDP-Glycosyltransferase/glycogen phosphorylase"/>
    <property type="match status" value="1"/>
</dbReference>
<dbReference type="CDD" id="cd02518">
    <property type="entry name" value="GT2_SpsF"/>
    <property type="match status" value="1"/>
</dbReference>
<dbReference type="SUPFAM" id="SSF53448">
    <property type="entry name" value="Nucleotide-diphospho-sugar transferases"/>
    <property type="match status" value="1"/>
</dbReference>
<dbReference type="InterPro" id="IPR029044">
    <property type="entry name" value="Nucleotide-diphossugar_trans"/>
</dbReference>
<dbReference type="Proteomes" id="UP001321477">
    <property type="component" value="Chromosome"/>
</dbReference>
<dbReference type="InterPro" id="IPR003329">
    <property type="entry name" value="Cytidylyl_trans"/>
</dbReference>
<proteinExistence type="predicted"/>
<evidence type="ECO:0008006" key="3">
    <source>
        <dbReference type="Google" id="ProtNLM"/>
    </source>
</evidence>
<gene>
    <name evidence="1" type="ORF">GCM10025870_08160</name>
</gene>
<reference evidence="2" key="1">
    <citation type="journal article" date="2019" name="Int. J. Syst. Evol. Microbiol.">
        <title>The Global Catalogue of Microorganisms (GCM) 10K type strain sequencing project: providing services to taxonomists for standard genome sequencing and annotation.</title>
        <authorList>
            <consortium name="The Broad Institute Genomics Platform"/>
            <consortium name="The Broad Institute Genome Sequencing Center for Infectious Disease"/>
            <person name="Wu L."/>
            <person name="Ma J."/>
        </authorList>
    </citation>
    <scope>NUCLEOTIDE SEQUENCE [LARGE SCALE GENOMIC DNA]</scope>
    <source>
        <strain evidence="2">NBRC 109019</strain>
    </source>
</reference>
<dbReference type="Gene3D" id="3.90.550.10">
    <property type="entry name" value="Spore Coat Polysaccharide Biosynthesis Protein SpsA, Chain A"/>
    <property type="match status" value="1"/>
</dbReference>
<accession>A0ABM8GZ15</accession>
<dbReference type="PANTHER" id="PTHR42866">
    <property type="entry name" value="3-DEOXY-MANNO-OCTULOSONATE CYTIDYLYLTRANSFERASE"/>
    <property type="match status" value="1"/>
</dbReference>
<sequence length="574" mass="63180">MRVALRADAGVRQGTGHVMRCLTLGGELLRRGHDVRLVTAPIDVEWLQAAIRESGIRVEPAVAHRIDAASHRRIGADWTVVDSYLIPPEEIDLLAADGNVLMVVDGDVRGVRAHLYLDQNLGADRHPWPDIARDRQLLGAQYALIRRSVVEARRPRPWNWPEREAPRLVVMLGGSDPRGLTGLVAAELARIDHDLRVTVVVPPGAREAVARRLGADPRFSLIETTPRLVDHLAAADLVVSAAGTTAWEICTLGLPAVLLAVVDNQRESLARASELGLCVGADVTERDDLGGLAESVRSLIADEPLRRRLSERCLEHFDGEGRDASPRRWSGTSTLDDMMLAVLQARCSSTRLPGKVLAPVLDRPMILRQLERIERAARIDGLVVVTSVDPSDDPLVEVLDGEGIPTRRGSLADVYSRFAGVVDEFGPEHIVRLTADCPLTDPEVIDLVAQRHLESGADYTSNALIRTFPHGLDVECVSADAFRRLGALGLGPREREHVTLGLYARPEMFRIEHVVREPDLSGLRWTVDYRSDLEFVRRVYAELHPSDPAFGTRDILALLESRPELVHTADDIGD</sequence>